<dbReference type="OrthoDB" id="27031at2759"/>
<evidence type="ECO:0000256" key="2">
    <source>
        <dbReference type="ARBA" id="ARBA00022499"/>
    </source>
</evidence>
<comment type="subcellular location">
    <subcellularLocation>
        <location evidence="1">Nucleus</location>
    </subcellularLocation>
</comment>
<feature type="region of interest" description="Disordered" evidence="6">
    <location>
        <begin position="1"/>
        <end position="29"/>
    </location>
</feature>
<feature type="compositionally biased region" description="Basic residues" evidence="6">
    <location>
        <begin position="1"/>
        <end position="12"/>
    </location>
</feature>
<dbReference type="InterPro" id="IPR029448">
    <property type="entry name" value="FANCD2"/>
</dbReference>
<feature type="compositionally biased region" description="Acidic residues" evidence="6">
    <location>
        <begin position="1451"/>
        <end position="1462"/>
    </location>
</feature>
<evidence type="ECO:0008006" key="8">
    <source>
        <dbReference type="Google" id="ProtNLM"/>
    </source>
</evidence>
<accession>A0A1I8ML88</accession>
<feature type="region of interest" description="Disordered" evidence="6">
    <location>
        <begin position="1437"/>
        <end position="1489"/>
    </location>
</feature>
<dbReference type="VEuPathDB" id="VectorBase:MDOA006111"/>
<feature type="compositionally biased region" description="Polar residues" evidence="6">
    <location>
        <begin position="1439"/>
        <end position="1448"/>
    </location>
</feature>
<dbReference type="GO" id="GO:0005634">
    <property type="term" value="C:nucleus"/>
    <property type="evidence" value="ECO:0007669"/>
    <property type="project" value="UniProtKB-SubCell"/>
</dbReference>
<reference evidence="7" key="1">
    <citation type="submission" date="2020-05" db="UniProtKB">
        <authorList>
            <consortium name="EnsemblMetazoa"/>
        </authorList>
    </citation>
    <scope>IDENTIFICATION</scope>
    <source>
        <strain evidence="7">Aabys</strain>
    </source>
</reference>
<evidence type="ECO:0000256" key="5">
    <source>
        <dbReference type="ARBA" id="ARBA00093456"/>
    </source>
</evidence>
<proteinExistence type="inferred from homology"/>
<evidence type="ECO:0000256" key="4">
    <source>
        <dbReference type="ARBA" id="ARBA00023242"/>
    </source>
</evidence>
<dbReference type="GO" id="GO:0000793">
    <property type="term" value="C:condensed chromosome"/>
    <property type="evidence" value="ECO:0007669"/>
    <property type="project" value="TreeGrafter"/>
</dbReference>
<evidence type="ECO:0000256" key="1">
    <source>
        <dbReference type="ARBA" id="ARBA00004123"/>
    </source>
</evidence>
<keyword evidence="3" id="KW-0832">Ubl conjugation</keyword>
<dbReference type="GO" id="GO:0036297">
    <property type="term" value="P:interstrand cross-link repair"/>
    <property type="evidence" value="ECO:0007669"/>
    <property type="project" value="TreeGrafter"/>
</dbReference>
<dbReference type="GO" id="GO:0070182">
    <property type="term" value="F:DNA polymerase binding"/>
    <property type="evidence" value="ECO:0007669"/>
    <property type="project" value="TreeGrafter"/>
</dbReference>
<evidence type="ECO:0000256" key="3">
    <source>
        <dbReference type="ARBA" id="ARBA00022843"/>
    </source>
</evidence>
<feature type="compositionally biased region" description="Basic and acidic residues" evidence="6">
    <location>
        <begin position="14"/>
        <end position="23"/>
    </location>
</feature>
<gene>
    <name evidence="7" type="primary">101901329</name>
</gene>
<keyword evidence="2" id="KW-1017">Isopeptide bond</keyword>
<evidence type="ECO:0000256" key="6">
    <source>
        <dbReference type="SAM" id="MobiDB-lite"/>
    </source>
</evidence>
<dbReference type="STRING" id="7370.A0A1I8ML88"/>
<dbReference type="GO" id="GO:0031573">
    <property type="term" value="P:mitotic intra-S DNA damage checkpoint signaling"/>
    <property type="evidence" value="ECO:0007669"/>
    <property type="project" value="TreeGrafter"/>
</dbReference>
<comment type="similarity">
    <text evidence="5">Belongs to the Fanconi anemia protein FANCD2 family.</text>
</comment>
<protein>
    <recommendedName>
        <fullName evidence="8">Fanconi anemia group D2 protein</fullName>
    </recommendedName>
</protein>
<dbReference type="eggNOG" id="KOG4712">
    <property type="taxonomic scope" value="Eukaryota"/>
</dbReference>
<organism evidence="7">
    <name type="scientific">Musca domestica</name>
    <name type="common">House fly</name>
    <dbReference type="NCBI Taxonomy" id="7370"/>
    <lineage>
        <taxon>Eukaryota</taxon>
        <taxon>Metazoa</taxon>
        <taxon>Ecdysozoa</taxon>
        <taxon>Arthropoda</taxon>
        <taxon>Hexapoda</taxon>
        <taxon>Insecta</taxon>
        <taxon>Pterygota</taxon>
        <taxon>Neoptera</taxon>
        <taxon>Endopterygota</taxon>
        <taxon>Diptera</taxon>
        <taxon>Brachycera</taxon>
        <taxon>Muscomorpha</taxon>
        <taxon>Muscoidea</taxon>
        <taxon>Muscidae</taxon>
        <taxon>Musca</taxon>
    </lineage>
</organism>
<dbReference type="PANTHER" id="PTHR32086">
    <property type="entry name" value="FANCONI ANEMIA GROUP D2 PROTEIN"/>
    <property type="match status" value="1"/>
</dbReference>
<name>A0A1I8ML88_MUSDO</name>
<sequence>MYRNRKFGKSTRTKSTDSNDGKRALNTIDENSTIKIPRIQNENDKTNDCEVQNVEEVYSSEENIPASQEPTQRYLSQRSTIAATLGRTQSRLNSSQRPPNTYFELVLMKAGVQLDEGENFVLSCDHVAFVSRLRDLLDRNQNFKDNYEMFRNGLRDSWQKFGLKLLTGCTISIPGEDSVYQSQHSMIVNFFMIESLRDRVLDLLLDKIEKTACEKPNFTSTINVPLLPLMLAQLQHVACTHSDIIYNRIKKIFEKALDQSKWDIVSNAEIILAPTKHDEFALLLIDNMANSLELFKTVNIQTLINLNLSSNVQGILRAKILEFIKNGHCPKKTLPLLVKFLLKILAEDNEDNMKELVNTLREILNWNENDSTTLAKDKQLQLELFSYIEQGFTRSKKFYSIWQKTIASTKSSNFKAIDFVIILLLIHIREDNSLYIENILRRHVRHLSTSVVQDIRNRYAPVLEYHWHILMQIINGFLRDKHKSVVDFARISCGSFFDISESVQKLILKKLLELTCEKSNQNTTNFALRMLRDLWQLYPRIIHNWGMLLLPFLDHIHEMSLSQTRIVMELLSSIAFPAPTLDECTTLQDQIDMLIKKQIINRNNSVKKQGIISAVQLIDCIARVEQSAIQAEDFETTFNTVSDLPDGRGKIAANYMVRIQSSTMNSPECLALFYDELANVCSAGGDDRANGLLLDIPFVIWLCELMTYYFQNSFVAEHNPETIHGISLVYMKCINTPLDANTEESELPQIAINIAELVLKPSNEAISSILVLSPLFNLVRVLHMQRYEGSLEIINALLGCAIILPSFFDDSNLDAIFYDYDETMQKKILDIYFHCVNWIRETVSSFATQREEMIRKKVLQRLADLISIEDKIRQLLAKAPRDYIPPQCQFISDSLNCSNKLVSGAPGRGRPAATGSGNKKATNKTKIVDNETMNLDETNINDTTSRPADITSKLAGSSKNKTSFKNNFENLYGPKEMYRQMDTNIILVLKEKFNIKYPLPVECLGTEMGLLELRFILTDIVSKLESVVGIQKFQSEQSLQYIAKPGHFMCDLSEFIYIVNNDMKVLSDAINLKLEDVQRVYSHADLFTEEFNLLKVCFGLCLRLLVAYFSWSEWFVSEQRINKLKESLLVCLERKKAQSLKTKSVGIITAEVFSIFISYETSVVDLKSAVYLYQLMINLNFLSNKEAKERQLHEIRSLCRTLLCRKWFNYEGLLEKGAQCNVYLDELVKGFLRDSDFKRQREILRAVSDESKHLSGKDTSLKSFPNFKKANFPLFFRGLCEILITAINDKITSNALKSNDKLELWESSCKLLNMLLEIVQGLDIPRNFQIFVKYSHLYLKLVLQHGLPVFEKYLRQNPDRVCELIKTMQTTTRYLHHLCCHSKAIKNTAIVSQIPFLRETVENYVFRVKALLTANKCASVFTMGNLKNKDIHGDDLVTPSVSMSTGTSHDSDEEIPDDDVSVDETVMGCDESDNTRNDRSKSSSRSKCF</sequence>
<dbReference type="Pfam" id="PF14631">
    <property type="entry name" value="FancD2"/>
    <property type="match status" value="1"/>
</dbReference>
<dbReference type="VEuPathDB" id="VectorBase:MDOMA2_002202"/>
<dbReference type="GO" id="GO:0007129">
    <property type="term" value="P:homologous chromosome pairing at meiosis"/>
    <property type="evidence" value="ECO:0007669"/>
    <property type="project" value="TreeGrafter"/>
</dbReference>
<keyword evidence="4" id="KW-0539">Nucleus</keyword>
<evidence type="ECO:0000313" key="7">
    <source>
        <dbReference type="EnsemblMetazoa" id="MDOA006111-PA"/>
    </source>
</evidence>
<dbReference type="EnsemblMetazoa" id="MDOA006111-RA">
    <property type="protein sequence ID" value="MDOA006111-PA"/>
    <property type="gene ID" value="MDOA006111"/>
</dbReference>
<dbReference type="GO" id="GO:1990918">
    <property type="term" value="P:double-strand break repair involved in meiotic recombination"/>
    <property type="evidence" value="ECO:0007669"/>
    <property type="project" value="TreeGrafter"/>
</dbReference>
<dbReference type="PANTHER" id="PTHR32086:SF0">
    <property type="entry name" value="FANCONI ANEMIA GROUP D2 PROTEIN"/>
    <property type="match status" value="1"/>
</dbReference>